<name>A0AAJ6B854_9SPHI</name>
<sequence>MKTNIKKYSIYLITLLSATFSSCDKGFDDINKSVDFVSTPNLDYMLPDIELTMLDNTYYTLGDFVAPFVMHVTNRKAYSALIVPGGYHGYHFEWTYGNPLVGVVDLIERSKNDPTKVNYYNIGRIIKVYLAHQLTDLYGDIPYFEGGRGYLDRTFTPTYDPQEKIYQDMFKELEEAIAGLDDTKPRPVQSDIVYNGVNLKWKKFANSLMLRLGLRIMKADAVNGKKWIDKAIAGGLMTSNDDNFIVKYLPNSSTGGTTNPTSNGQAHIFIRYPDNYRLTSQFINVLKDRSDPRLSVYAMLPASRTVYTPGSKNPAVQKGWPAFGDRAEEAPYASIPSANRLNYSVSNNTTFGRYDAPYIHLSYAQVQFQLAECVVRGIITSSTSAKTYYETGVRMAMDQLKIYGAEGVISGTQATAYLTLNPYNPTSTEEALNLINTQYWIETHYNWYETFANMRRSGYPKLYEALAPVSLQPSNLGAILPRRLTYQPDEVATNPKLQEALQRQGPDLTTTRMWWDKP</sequence>
<dbReference type="InterPro" id="IPR011990">
    <property type="entry name" value="TPR-like_helical_dom_sf"/>
</dbReference>
<keyword evidence="1" id="KW-0449">Lipoprotein</keyword>
<accession>A0AAJ6B854</accession>
<protein>
    <submittedName>
        <fullName evidence="1">SusD/RagB family nutrient-binding outer membrane lipoprotein</fullName>
    </submittedName>
</protein>
<evidence type="ECO:0000313" key="2">
    <source>
        <dbReference type="Proteomes" id="UP001214530"/>
    </source>
</evidence>
<organism evidence="1 2">
    <name type="scientific">Candidatus Pedobacter colombiensis</name>
    <dbReference type="NCBI Taxonomy" id="3121371"/>
    <lineage>
        <taxon>Bacteria</taxon>
        <taxon>Pseudomonadati</taxon>
        <taxon>Bacteroidota</taxon>
        <taxon>Sphingobacteriia</taxon>
        <taxon>Sphingobacteriales</taxon>
        <taxon>Sphingobacteriaceae</taxon>
        <taxon>Pedobacter</taxon>
    </lineage>
</organism>
<dbReference type="AlphaFoldDB" id="A0AAJ6B854"/>
<evidence type="ECO:0000313" key="1">
    <source>
        <dbReference type="EMBL" id="WEK20985.1"/>
    </source>
</evidence>
<dbReference type="InterPro" id="IPR041662">
    <property type="entry name" value="SusD-like_2"/>
</dbReference>
<reference evidence="1" key="1">
    <citation type="submission" date="2023-03" db="EMBL/GenBank/DDBJ databases">
        <title>Andean soil-derived lignocellulolytic bacterial consortium as a source of novel taxa and putative plastic-active enzymes.</title>
        <authorList>
            <person name="Diaz-Garcia L."/>
            <person name="Chuvochina M."/>
            <person name="Feuerriegel G."/>
            <person name="Bunk B."/>
            <person name="Sproer C."/>
            <person name="Streit W.R."/>
            <person name="Rodriguez L.M."/>
            <person name="Overmann J."/>
            <person name="Jimenez D.J."/>
        </authorList>
    </citation>
    <scope>NUCLEOTIDE SEQUENCE</scope>
    <source>
        <strain evidence="1">MAG 3858</strain>
    </source>
</reference>
<proteinExistence type="predicted"/>
<gene>
    <name evidence="1" type="ORF">P0Y49_07515</name>
</gene>
<dbReference type="Proteomes" id="UP001214530">
    <property type="component" value="Chromosome"/>
</dbReference>
<dbReference type="SUPFAM" id="SSF48452">
    <property type="entry name" value="TPR-like"/>
    <property type="match status" value="1"/>
</dbReference>
<dbReference type="Pfam" id="PF12771">
    <property type="entry name" value="SusD-like_2"/>
    <property type="match status" value="1"/>
</dbReference>
<dbReference type="EMBL" id="CP119313">
    <property type="protein sequence ID" value="WEK20985.1"/>
    <property type="molecule type" value="Genomic_DNA"/>
</dbReference>
<dbReference type="PROSITE" id="PS51257">
    <property type="entry name" value="PROKAR_LIPOPROTEIN"/>
    <property type="match status" value="1"/>
</dbReference>
<dbReference type="Gene3D" id="1.25.40.390">
    <property type="match status" value="1"/>
</dbReference>